<dbReference type="AlphaFoldDB" id="A0A147BDI2"/>
<proteinExistence type="predicted"/>
<organism evidence="2">
    <name type="scientific">Ixodes ricinus</name>
    <name type="common">Common tick</name>
    <name type="synonym">Acarus ricinus</name>
    <dbReference type="NCBI Taxonomy" id="34613"/>
    <lineage>
        <taxon>Eukaryota</taxon>
        <taxon>Metazoa</taxon>
        <taxon>Ecdysozoa</taxon>
        <taxon>Arthropoda</taxon>
        <taxon>Chelicerata</taxon>
        <taxon>Arachnida</taxon>
        <taxon>Acari</taxon>
        <taxon>Parasitiformes</taxon>
        <taxon>Ixodida</taxon>
        <taxon>Ixodoidea</taxon>
        <taxon>Ixodidae</taxon>
        <taxon>Ixodinae</taxon>
        <taxon>Ixodes</taxon>
    </lineage>
</organism>
<evidence type="ECO:0000256" key="1">
    <source>
        <dbReference type="SAM" id="Phobius"/>
    </source>
</evidence>
<reference evidence="2" key="1">
    <citation type="journal article" date="2018" name="PLoS Negl. Trop. Dis.">
        <title>Sialome diversity of ticks revealed by RNAseq of single tick salivary glands.</title>
        <authorList>
            <person name="Perner J."/>
            <person name="Kropackova S."/>
            <person name="Kopacek P."/>
            <person name="Ribeiro J.M."/>
        </authorList>
    </citation>
    <scope>NUCLEOTIDE SEQUENCE</scope>
    <source>
        <strain evidence="2">Siblings of single egg batch collected in Ceske Budejovice</strain>
        <tissue evidence="2">Salivary glands</tissue>
    </source>
</reference>
<keyword evidence="1" id="KW-0472">Membrane</keyword>
<dbReference type="PANTHER" id="PTHR31025">
    <property type="entry name" value="SI:CH211-196P9.1-RELATED"/>
    <property type="match status" value="1"/>
</dbReference>
<name>A0A147BDI2_IXORI</name>
<protein>
    <submittedName>
        <fullName evidence="2">Uncharacterized protein</fullName>
    </submittedName>
</protein>
<keyword evidence="1" id="KW-1133">Transmembrane helix</keyword>
<accession>A0A147BDI2</accession>
<sequence length="364" mass="42082">MASVPLEDKNDYLKFVLPDFKHWESVISKGTPISGKTRRYIVSQLFQECFRITWYPSQRLYRRSVDLLLEKYPHLRDCTDENGQAWIEQLSNKFRNMRRKASTAAVKIQEMRDKFGTKRPNTQAQQRNKKLCRLHNQEHLIVYGETEESLAKHQQWLATTSSTSVDPAHYRERLLATAKERHETLMTMTLTEALSMFPFLASETALLMEFEVLWKRDLKKLLEVGLNTVCTIIMRFGKEEELISLSETFSGDGVLAGLQCIASRCSEKLQMVTEGSPSLAPCLVQTTDEINLYVDGQCLFKVSSILTGVCCIFAAFWVFNIRYPKESRNTLTFLEHALFGLSETKPATKCRDLLNFYMFYEKNV</sequence>
<evidence type="ECO:0000313" key="2">
    <source>
        <dbReference type="EMBL" id="JAR88415.1"/>
    </source>
</evidence>
<dbReference type="EMBL" id="GEGO01006989">
    <property type="protein sequence ID" value="JAR88415.1"/>
    <property type="molecule type" value="Transcribed_RNA"/>
</dbReference>
<feature type="transmembrane region" description="Helical" evidence="1">
    <location>
        <begin position="299"/>
        <end position="319"/>
    </location>
</feature>
<dbReference type="PANTHER" id="PTHR31025:SF9">
    <property type="entry name" value="SI:DKEY-286J15.1"/>
    <property type="match status" value="1"/>
</dbReference>
<keyword evidence="1" id="KW-0812">Transmembrane</keyword>